<organism evidence="2 3">
    <name type="scientific">Puccinia graminis f. sp. tritici</name>
    <dbReference type="NCBI Taxonomy" id="56615"/>
    <lineage>
        <taxon>Eukaryota</taxon>
        <taxon>Fungi</taxon>
        <taxon>Dikarya</taxon>
        <taxon>Basidiomycota</taxon>
        <taxon>Pucciniomycotina</taxon>
        <taxon>Pucciniomycetes</taxon>
        <taxon>Pucciniales</taxon>
        <taxon>Pucciniaceae</taxon>
        <taxon>Puccinia</taxon>
    </lineage>
</organism>
<dbReference type="Proteomes" id="UP000325313">
    <property type="component" value="Unassembled WGS sequence"/>
</dbReference>
<gene>
    <name evidence="2" type="ORF">PGTUg99_014277</name>
</gene>
<proteinExistence type="predicted"/>
<accession>A0A5B0R8N6</accession>
<comment type="caution">
    <text evidence="2">The sequence shown here is derived from an EMBL/GenBank/DDBJ whole genome shotgun (WGS) entry which is preliminary data.</text>
</comment>
<reference evidence="2 3" key="1">
    <citation type="submission" date="2019-05" db="EMBL/GenBank/DDBJ databases">
        <title>Emergence of the Ug99 lineage of the wheat stem rust pathogen through somatic hybridization.</title>
        <authorList>
            <person name="Li F."/>
            <person name="Upadhyaya N.M."/>
            <person name="Sperschneider J."/>
            <person name="Matny O."/>
            <person name="Nguyen-Phuc H."/>
            <person name="Mago R."/>
            <person name="Raley C."/>
            <person name="Miller M.E."/>
            <person name="Silverstein K.A.T."/>
            <person name="Henningsen E."/>
            <person name="Hirsch C.D."/>
            <person name="Visser B."/>
            <person name="Pretorius Z.A."/>
            <person name="Steffenson B.J."/>
            <person name="Schwessinger B."/>
            <person name="Dodds P.N."/>
            <person name="Figueroa M."/>
        </authorList>
    </citation>
    <scope>NUCLEOTIDE SEQUENCE [LARGE SCALE GENOMIC DNA]</scope>
    <source>
        <strain evidence="2 3">Ug99</strain>
    </source>
</reference>
<dbReference type="EMBL" id="VDEP01000237">
    <property type="protein sequence ID" value="KAA1121668.1"/>
    <property type="molecule type" value="Genomic_DNA"/>
</dbReference>
<evidence type="ECO:0000313" key="3">
    <source>
        <dbReference type="Proteomes" id="UP000325313"/>
    </source>
</evidence>
<name>A0A5B0R8N6_PUCGR</name>
<sequence length="52" mass="5423">MDRILISGLSLTSIVAQTKPLVETPGDKPTPPHIAVRRENGACVNLGGGGER</sequence>
<feature type="region of interest" description="Disordered" evidence="1">
    <location>
        <begin position="21"/>
        <end position="52"/>
    </location>
</feature>
<protein>
    <submittedName>
        <fullName evidence="2">Uncharacterized protein</fullName>
    </submittedName>
</protein>
<evidence type="ECO:0000313" key="2">
    <source>
        <dbReference type="EMBL" id="KAA1121668.1"/>
    </source>
</evidence>
<evidence type="ECO:0000256" key="1">
    <source>
        <dbReference type="SAM" id="MobiDB-lite"/>
    </source>
</evidence>
<dbReference type="AlphaFoldDB" id="A0A5B0R8N6"/>